<proteinExistence type="predicted"/>
<gene>
    <name evidence="2" type="ORF">SAMN05216201_11127</name>
</gene>
<evidence type="ECO:0000313" key="3">
    <source>
        <dbReference type="Proteomes" id="UP000242930"/>
    </source>
</evidence>
<name>A0A1H6ZU26_9PSED</name>
<feature type="region of interest" description="Disordered" evidence="1">
    <location>
        <begin position="29"/>
        <end position="60"/>
    </location>
</feature>
<dbReference type="RefSeq" id="WP_090311959.1">
    <property type="nucleotide sequence ID" value="NZ_FNZE01000011.1"/>
</dbReference>
<dbReference type="EMBL" id="FNZE01000011">
    <property type="protein sequence ID" value="SEJ56993.1"/>
    <property type="molecule type" value="Genomic_DNA"/>
</dbReference>
<evidence type="ECO:0000313" key="2">
    <source>
        <dbReference type="EMBL" id="SEJ56993.1"/>
    </source>
</evidence>
<dbReference type="Proteomes" id="UP000242930">
    <property type="component" value="Unassembled WGS sequence"/>
</dbReference>
<evidence type="ECO:0000256" key="1">
    <source>
        <dbReference type="SAM" id="MobiDB-lite"/>
    </source>
</evidence>
<reference evidence="3" key="1">
    <citation type="submission" date="2016-10" db="EMBL/GenBank/DDBJ databases">
        <authorList>
            <person name="Varghese N."/>
            <person name="Submissions S."/>
        </authorList>
    </citation>
    <scope>NUCLEOTIDE SEQUENCE [LARGE SCALE GENOMIC DNA]</scope>
    <source>
        <strain evidence="3">LMG 25967</strain>
    </source>
</reference>
<keyword evidence="3" id="KW-1185">Reference proteome</keyword>
<dbReference type="STRING" id="915471.SAMN05216201_11127"/>
<organism evidence="2 3">
    <name type="scientific">Pseudomonas linyingensis</name>
    <dbReference type="NCBI Taxonomy" id="915471"/>
    <lineage>
        <taxon>Bacteria</taxon>
        <taxon>Pseudomonadati</taxon>
        <taxon>Pseudomonadota</taxon>
        <taxon>Gammaproteobacteria</taxon>
        <taxon>Pseudomonadales</taxon>
        <taxon>Pseudomonadaceae</taxon>
        <taxon>Pseudomonas</taxon>
    </lineage>
</organism>
<protein>
    <submittedName>
        <fullName evidence="2">Uncharacterized protein</fullName>
    </submittedName>
</protein>
<accession>A0A1H6ZU26</accession>
<dbReference type="AlphaFoldDB" id="A0A1H6ZU26"/>
<sequence>MYLTAEIQARDHLRAELDAKRSAFLRQGGVEHRLPGPGEPRTTDANHLGAPKHLPTGDQTQHIHRRKALDKANWQVRQAMIDANGDRLREEASKGAGVAAIALALKLTRADVRTIAAALGVTIPSSKRKQAEQPTLAQLADQVETKPALSAIELLAGRVLAMAAIGKSSREAREATGLKPAKFKALCSSYGITFDEASAGWTATTHGGCQR</sequence>